<comment type="caution">
    <text evidence="1">The sequence shown here is derived from an EMBL/GenBank/DDBJ whole genome shotgun (WGS) entry which is preliminary data.</text>
</comment>
<reference evidence="1" key="1">
    <citation type="journal article" date="2015" name="Nature">
        <title>Complex archaea that bridge the gap between prokaryotes and eukaryotes.</title>
        <authorList>
            <person name="Spang A."/>
            <person name="Saw J.H."/>
            <person name="Jorgensen S.L."/>
            <person name="Zaremba-Niedzwiedzka K."/>
            <person name="Martijn J."/>
            <person name="Lind A.E."/>
            <person name="van Eijk R."/>
            <person name="Schleper C."/>
            <person name="Guy L."/>
            <person name="Ettema T.J."/>
        </authorList>
    </citation>
    <scope>NUCLEOTIDE SEQUENCE</scope>
</reference>
<accession>A0A0F8VVV5</accession>
<dbReference type="EMBL" id="LAZR01069061">
    <property type="protein sequence ID" value="KKK48442.1"/>
    <property type="molecule type" value="Genomic_DNA"/>
</dbReference>
<gene>
    <name evidence="1" type="ORF">LCGC14_3145060</name>
</gene>
<dbReference type="AlphaFoldDB" id="A0A0F8VVV5"/>
<evidence type="ECO:0000313" key="1">
    <source>
        <dbReference type="EMBL" id="KKK48442.1"/>
    </source>
</evidence>
<organism evidence="1">
    <name type="scientific">marine sediment metagenome</name>
    <dbReference type="NCBI Taxonomy" id="412755"/>
    <lineage>
        <taxon>unclassified sequences</taxon>
        <taxon>metagenomes</taxon>
        <taxon>ecological metagenomes</taxon>
    </lineage>
</organism>
<protein>
    <submittedName>
        <fullName evidence="1">Uncharacterized protein</fullName>
    </submittedName>
</protein>
<proteinExistence type="predicted"/>
<name>A0A0F8VVV5_9ZZZZ</name>
<sequence>MTNELQGKLRVYHIQNPPREAVWYDVASPAEGYQKIEELAARDLRNSDIIWGNVFGLTILEDGDWVDWYDEDSDDIDAWAEKEGL</sequence>